<proteinExistence type="predicted"/>
<feature type="transmembrane region" description="Helical" evidence="6">
    <location>
        <begin position="60"/>
        <end position="79"/>
    </location>
</feature>
<dbReference type="InterPro" id="IPR000719">
    <property type="entry name" value="Prot_kinase_dom"/>
</dbReference>
<keyword evidence="6" id="KW-0812">Transmembrane</keyword>
<name>A0A812TFV7_9DINO</name>
<protein>
    <submittedName>
        <fullName evidence="8">PkbA protein</fullName>
    </submittedName>
</protein>
<reference evidence="8" key="1">
    <citation type="submission" date="2021-02" db="EMBL/GenBank/DDBJ databases">
        <authorList>
            <person name="Dougan E. K."/>
            <person name="Rhodes N."/>
            <person name="Thang M."/>
            <person name="Chan C."/>
        </authorList>
    </citation>
    <scope>NUCLEOTIDE SEQUENCE</scope>
</reference>
<dbReference type="Pfam" id="PF00069">
    <property type="entry name" value="Pkinase"/>
    <property type="match status" value="1"/>
</dbReference>
<dbReference type="SMART" id="SM00248">
    <property type="entry name" value="ANK"/>
    <property type="match status" value="2"/>
</dbReference>
<evidence type="ECO:0000256" key="6">
    <source>
        <dbReference type="SAM" id="Phobius"/>
    </source>
</evidence>
<evidence type="ECO:0000256" key="3">
    <source>
        <dbReference type="ARBA" id="ARBA00022741"/>
    </source>
</evidence>
<dbReference type="SUPFAM" id="SSF56112">
    <property type="entry name" value="Protein kinase-like (PK-like)"/>
    <property type="match status" value="1"/>
</dbReference>
<feature type="transmembrane region" description="Helical" evidence="6">
    <location>
        <begin position="200"/>
        <end position="228"/>
    </location>
</feature>
<dbReference type="Pfam" id="PF12796">
    <property type="entry name" value="Ank_2"/>
    <property type="match status" value="1"/>
</dbReference>
<gene>
    <name evidence="8" type="primary">pkbA</name>
    <name evidence="8" type="ORF">SNAT2548_LOCUS29758</name>
</gene>
<evidence type="ECO:0000256" key="5">
    <source>
        <dbReference type="ARBA" id="ARBA00022840"/>
    </source>
</evidence>
<evidence type="ECO:0000256" key="4">
    <source>
        <dbReference type="ARBA" id="ARBA00022777"/>
    </source>
</evidence>
<evidence type="ECO:0000256" key="2">
    <source>
        <dbReference type="ARBA" id="ARBA00022679"/>
    </source>
</evidence>
<dbReference type="InterPro" id="IPR002110">
    <property type="entry name" value="Ankyrin_rpt"/>
</dbReference>
<feature type="transmembrane region" description="Helical" evidence="6">
    <location>
        <begin position="30"/>
        <end position="53"/>
    </location>
</feature>
<comment type="caution">
    <text evidence="8">The sequence shown here is derived from an EMBL/GenBank/DDBJ whole genome shotgun (WGS) entry which is preliminary data.</text>
</comment>
<dbReference type="InterPro" id="IPR036770">
    <property type="entry name" value="Ankyrin_rpt-contain_sf"/>
</dbReference>
<dbReference type="GO" id="GO:0004674">
    <property type="term" value="F:protein serine/threonine kinase activity"/>
    <property type="evidence" value="ECO:0007669"/>
    <property type="project" value="UniProtKB-KW"/>
</dbReference>
<dbReference type="AlphaFoldDB" id="A0A812TFV7"/>
<accession>A0A812TFV7</accession>
<keyword evidence="2" id="KW-0808">Transferase</keyword>
<evidence type="ECO:0000259" key="7">
    <source>
        <dbReference type="PROSITE" id="PS50011"/>
    </source>
</evidence>
<keyword evidence="9" id="KW-1185">Reference proteome</keyword>
<feature type="transmembrane region" description="Helical" evidence="6">
    <location>
        <begin position="381"/>
        <end position="401"/>
    </location>
</feature>
<dbReference type="InterPro" id="IPR008271">
    <property type="entry name" value="Ser/Thr_kinase_AS"/>
</dbReference>
<keyword evidence="3" id="KW-0547">Nucleotide-binding</keyword>
<evidence type="ECO:0000313" key="8">
    <source>
        <dbReference type="EMBL" id="CAE7531178.1"/>
    </source>
</evidence>
<evidence type="ECO:0000256" key="1">
    <source>
        <dbReference type="ARBA" id="ARBA00022527"/>
    </source>
</evidence>
<organism evidence="8 9">
    <name type="scientific">Symbiodinium natans</name>
    <dbReference type="NCBI Taxonomy" id="878477"/>
    <lineage>
        <taxon>Eukaryota</taxon>
        <taxon>Sar</taxon>
        <taxon>Alveolata</taxon>
        <taxon>Dinophyceae</taxon>
        <taxon>Suessiales</taxon>
        <taxon>Symbiodiniaceae</taxon>
        <taxon>Symbiodinium</taxon>
    </lineage>
</organism>
<feature type="transmembrane region" description="Helical" evidence="6">
    <location>
        <begin position="248"/>
        <end position="276"/>
    </location>
</feature>
<feature type="transmembrane region" description="Helical" evidence="6">
    <location>
        <begin position="99"/>
        <end position="117"/>
    </location>
</feature>
<dbReference type="GO" id="GO:0005524">
    <property type="term" value="F:ATP binding"/>
    <property type="evidence" value="ECO:0007669"/>
    <property type="project" value="UniProtKB-KW"/>
</dbReference>
<evidence type="ECO:0000313" key="9">
    <source>
        <dbReference type="Proteomes" id="UP000604046"/>
    </source>
</evidence>
<keyword evidence="1" id="KW-0723">Serine/threonine-protein kinase</keyword>
<dbReference type="Proteomes" id="UP000604046">
    <property type="component" value="Unassembled WGS sequence"/>
</dbReference>
<dbReference type="Gene3D" id="1.10.510.10">
    <property type="entry name" value="Transferase(Phosphotransferase) domain 1"/>
    <property type="match status" value="1"/>
</dbReference>
<dbReference type="PANTHER" id="PTHR24351">
    <property type="entry name" value="RIBOSOMAL PROTEIN S6 KINASE"/>
    <property type="match status" value="1"/>
</dbReference>
<feature type="domain" description="Protein kinase" evidence="7">
    <location>
        <begin position="673"/>
        <end position="993"/>
    </location>
</feature>
<keyword evidence="5" id="KW-0067">ATP-binding</keyword>
<dbReference type="PROSITE" id="PS50011">
    <property type="entry name" value="PROTEIN_KINASE_DOM"/>
    <property type="match status" value="1"/>
</dbReference>
<keyword evidence="4" id="KW-0418">Kinase</keyword>
<keyword evidence="6" id="KW-1133">Transmembrane helix</keyword>
<dbReference type="EMBL" id="CAJNDS010002575">
    <property type="protein sequence ID" value="CAE7531178.1"/>
    <property type="molecule type" value="Genomic_DNA"/>
</dbReference>
<keyword evidence="6" id="KW-0472">Membrane</keyword>
<dbReference type="OrthoDB" id="415732at2759"/>
<dbReference type="Gene3D" id="1.25.40.20">
    <property type="entry name" value="Ankyrin repeat-containing domain"/>
    <property type="match status" value="1"/>
</dbReference>
<feature type="transmembrane region" description="Helical" evidence="6">
    <location>
        <begin position="282"/>
        <end position="303"/>
    </location>
</feature>
<dbReference type="SMART" id="SM00220">
    <property type="entry name" value="S_TKc"/>
    <property type="match status" value="1"/>
</dbReference>
<sequence>MLAVRSLVAGADSELTRGRDQQTEQWHSSIRFLVVSSAVLANNILRVYCIVFFAEHRKLLLVGWQLPFELLGALLSVHITWKDADVQRRLRNSSLGGRILFGLLAFLILGLCQVIHVKRAWARQLRSAEVLDSLDDRDFMWTTPVLGGERGHPVAVITNFSIVPVTMYAFLTKRCLHVDAFGEKPSSIWWCEPKSELETYVLAAGILSALLVISICVVDIDIVVSAFVAKRYHLDFRRRGSRVGVLQILYPAVHIIFRISEVVARIALLTACMVVSGFELRLPGLIASASLFALDFLITLVILRRYSPRTERWGIHIFVGLSFMIADMTKFVDRPGFCYPARRISLAVGRWRKLQLLLICGAAYAEFRWGERLERRDLQTYLRGWAILVTLAASLLLSEALKLTPMIASTGDDLHTAVLNNKISRVRKLLDTGLGGEALDVNGPTKDREQVTAGMLAAKEGFIEALRMIMSCGGRVDVRDSKGETCIHYAVRHLQLEALEFLVRQQGAAQVLHSCREELRALAAQSAGLDLAPDPGLRNEPALTVAETLPGRVVVESAAEPAQSPSFLFRASAKFARRLSPDEARRLVLLLEPNRGTRRNADEQQGSGRWRNVRTHLAMSRHLLRLFPNALEEDVPQLHELHSVSALVFGHGAGAFGRAFLRVAPVAAWLQSLRRVRELGQGASGTVIEVELDDGGLIASPSRSGFIRPRLSVAARFPSDLPLEPRRFAMKLQSKRNLDWQAYSEVVALRRTGHPFIVRLEQAFQTPHYYALLLELCPKGDLNQLLCNTEEGGRRMGLPVTRAARYAGQVLLALVHLHEVLGIIYRDVKPENVLLSAQDEAKLADFGLALYVGGNFFSANYSMPIAGTPRFLAPELVLGEESDSEMSTIEQGPLRDARFDPFKTDAYSFGVTLYVMLLGEDCADLEHGDGQGDYLWILPRRMPDSEQTELLETSCQSGRLLPEAKDLLEQLLPSRPQMRRRLADAEIKTHNFFLVALGCKDLEAHLLSEAGHPVAMRTTP</sequence>
<dbReference type="SUPFAM" id="SSF48403">
    <property type="entry name" value="Ankyrin repeat"/>
    <property type="match status" value="1"/>
</dbReference>
<dbReference type="InterPro" id="IPR011009">
    <property type="entry name" value="Kinase-like_dom_sf"/>
</dbReference>
<dbReference type="PROSITE" id="PS00108">
    <property type="entry name" value="PROTEIN_KINASE_ST"/>
    <property type="match status" value="1"/>
</dbReference>